<dbReference type="PANTHER" id="PTHR33164">
    <property type="entry name" value="TRANSCRIPTIONAL REGULATOR, MARR FAMILY"/>
    <property type="match status" value="1"/>
</dbReference>
<dbReference type="InterPro" id="IPR036390">
    <property type="entry name" value="WH_DNA-bd_sf"/>
</dbReference>
<name>A0A839QFD6_9MICC</name>
<dbReference type="EMBL" id="JACHVS010000001">
    <property type="protein sequence ID" value="MBB2994333.1"/>
    <property type="molecule type" value="Genomic_DNA"/>
</dbReference>
<dbReference type="InterPro" id="IPR039422">
    <property type="entry name" value="MarR/SlyA-like"/>
</dbReference>
<evidence type="ECO:0000313" key="3">
    <source>
        <dbReference type="Proteomes" id="UP000523000"/>
    </source>
</evidence>
<dbReference type="PANTHER" id="PTHR33164:SF99">
    <property type="entry name" value="MARR FAMILY REGULATORY PROTEIN"/>
    <property type="match status" value="1"/>
</dbReference>
<gene>
    <name evidence="2" type="ORF">E9229_000524</name>
</gene>
<feature type="domain" description="HTH marR-type" evidence="1">
    <location>
        <begin position="11"/>
        <end position="147"/>
    </location>
</feature>
<dbReference type="SMART" id="SM00347">
    <property type="entry name" value="HTH_MARR"/>
    <property type="match status" value="1"/>
</dbReference>
<reference evidence="2 3" key="1">
    <citation type="submission" date="2020-08" db="EMBL/GenBank/DDBJ databases">
        <title>Sequencing the genomes of 1000 actinobacteria strains.</title>
        <authorList>
            <person name="Klenk H.-P."/>
        </authorList>
    </citation>
    <scope>NUCLEOTIDE SEQUENCE [LARGE SCALE GENOMIC DNA]</scope>
    <source>
        <strain evidence="2 3">DSM 22826</strain>
    </source>
</reference>
<sequence>MTEPRWLNPQERDAWLALLAVTTQLPGKLDSDLQTQAKITLFDYNVLAMLSEEEERYLPMSELASKTNASLSRLSHVVKKLEARGWVERTQCPSDARVTMAHLSDAGCEMLEGLAAEHVESVRRLIFDGLDSKDVDDLSRLGRKITARLDPDHWIFRDEA</sequence>
<keyword evidence="2" id="KW-0238">DNA-binding</keyword>
<keyword evidence="3" id="KW-1185">Reference proteome</keyword>
<dbReference type="GO" id="GO:0006950">
    <property type="term" value="P:response to stress"/>
    <property type="evidence" value="ECO:0007669"/>
    <property type="project" value="TreeGrafter"/>
</dbReference>
<dbReference type="Gene3D" id="1.10.10.10">
    <property type="entry name" value="Winged helix-like DNA-binding domain superfamily/Winged helix DNA-binding domain"/>
    <property type="match status" value="1"/>
</dbReference>
<dbReference type="SUPFAM" id="SSF46785">
    <property type="entry name" value="Winged helix' DNA-binding domain"/>
    <property type="match status" value="1"/>
</dbReference>
<proteinExistence type="predicted"/>
<comment type="caution">
    <text evidence="2">The sequence shown here is derived from an EMBL/GenBank/DDBJ whole genome shotgun (WGS) entry which is preliminary data.</text>
</comment>
<dbReference type="PROSITE" id="PS50995">
    <property type="entry name" value="HTH_MARR_2"/>
    <property type="match status" value="1"/>
</dbReference>
<dbReference type="GO" id="GO:0003677">
    <property type="term" value="F:DNA binding"/>
    <property type="evidence" value="ECO:0007669"/>
    <property type="project" value="UniProtKB-KW"/>
</dbReference>
<dbReference type="RefSeq" id="WP_183509710.1">
    <property type="nucleotide sequence ID" value="NZ_BAABGK010000031.1"/>
</dbReference>
<dbReference type="InterPro" id="IPR036388">
    <property type="entry name" value="WH-like_DNA-bd_sf"/>
</dbReference>
<evidence type="ECO:0000259" key="1">
    <source>
        <dbReference type="PROSITE" id="PS50995"/>
    </source>
</evidence>
<dbReference type="Proteomes" id="UP000523000">
    <property type="component" value="Unassembled WGS sequence"/>
</dbReference>
<protein>
    <submittedName>
        <fullName evidence="2">DNA-binding MarR family transcriptional regulator</fullName>
    </submittedName>
</protein>
<evidence type="ECO:0000313" key="2">
    <source>
        <dbReference type="EMBL" id="MBB2994333.1"/>
    </source>
</evidence>
<dbReference type="AlphaFoldDB" id="A0A839QFD6"/>
<dbReference type="InterPro" id="IPR000835">
    <property type="entry name" value="HTH_MarR-typ"/>
</dbReference>
<organism evidence="2 3">
    <name type="scientific">Paeniglutamicibacter cryotolerans</name>
    <dbReference type="NCBI Taxonomy" id="670079"/>
    <lineage>
        <taxon>Bacteria</taxon>
        <taxon>Bacillati</taxon>
        <taxon>Actinomycetota</taxon>
        <taxon>Actinomycetes</taxon>
        <taxon>Micrococcales</taxon>
        <taxon>Micrococcaceae</taxon>
        <taxon>Paeniglutamicibacter</taxon>
    </lineage>
</organism>
<dbReference type="GO" id="GO:0003700">
    <property type="term" value="F:DNA-binding transcription factor activity"/>
    <property type="evidence" value="ECO:0007669"/>
    <property type="project" value="InterPro"/>
</dbReference>
<dbReference type="PRINTS" id="PR00598">
    <property type="entry name" value="HTHMARR"/>
</dbReference>
<dbReference type="Pfam" id="PF01047">
    <property type="entry name" value="MarR"/>
    <property type="match status" value="1"/>
</dbReference>
<accession>A0A839QFD6</accession>